<reference evidence="2 3" key="1">
    <citation type="submission" date="2019-06" db="EMBL/GenBank/DDBJ databases">
        <title>Whole genome shotgun sequence of Streptomyces gardneri NBRC 12865.</title>
        <authorList>
            <person name="Hosoyama A."/>
            <person name="Uohara A."/>
            <person name="Ohji S."/>
            <person name="Ichikawa N."/>
        </authorList>
    </citation>
    <scope>NUCLEOTIDE SEQUENCE [LARGE SCALE GENOMIC DNA]</scope>
    <source>
        <strain evidence="2 3">NBRC 12865</strain>
    </source>
</reference>
<dbReference type="Proteomes" id="UP000315226">
    <property type="component" value="Unassembled WGS sequence"/>
</dbReference>
<organism evidence="2 3">
    <name type="scientific">Streptomyces gardneri</name>
    <dbReference type="NCBI Taxonomy" id="66892"/>
    <lineage>
        <taxon>Bacteria</taxon>
        <taxon>Bacillati</taxon>
        <taxon>Actinomycetota</taxon>
        <taxon>Actinomycetes</taxon>
        <taxon>Kitasatosporales</taxon>
        <taxon>Streptomycetaceae</taxon>
        <taxon>Streptomyces</taxon>
    </lineage>
</organism>
<protein>
    <recommendedName>
        <fullName evidence="4">Serine/threonine protein kinase</fullName>
    </recommendedName>
</protein>
<dbReference type="EMBL" id="BJMN01000039">
    <property type="protein sequence ID" value="GEB60050.1"/>
    <property type="molecule type" value="Genomic_DNA"/>
</dbReference>
<dbReference type="AlphaFoldDB" id="A0A4Y3RVT7"/>
<evidence type="ECO:0000313" key="3">
    <source>
        <dbReference type="Proteomes" id="UP000315226"/>
    </source>
</evidence>
<evidence type="ECO:0008006" key="4">
    <source>
        <dbReference type="Google" id="ProtNLM"/>
    </source>
</evidence>
<name>A0A4Y3RVT7_9ACTN</name>
<evidence type="ECO:0000256" key="1">
    <source>
        <dbReference type="SAM" id="MobiDB-lite"/>
    </source>
</evidence>
<gene>
    <name evidence="2" type="ORF">SGA01_56550</name>
</gene>
<evidence type="ECO:0000313" key="2">
    <source>
        <dbReference type="EMBL" id="GEB60050.1"/>
    </source>
</evidence>
<sequence>MQGDGCFPGGVVPERTAMAAGLPPISFVAHQMRTGGMGGARDDFEKMITELADATMPGVRTITANPGDWGIDAFAGDLGGSITVWQSKYFYPVTAATHQRTIRESFQSVIKQAAEHGHTVRLWILCIPSSMDGPTTKWWDKWKRNQERDHNLVIDLWDETQLTVRLRTPEADHVRRAYYEPFTAAPPAPEEARTVLEVDEDKAAAFDSALFVRQMKEAGHLELDGAKRQFFNADLVAREIAHKGVPSEVNALVSTDATLHGVWETRFNECLADDSLRKLHSLVWADVRTEHSQLPKQLRLEVAHAWGLVHRLVDNRKAGWVKHWRTVAAAHCETDPPSQQPPHEPPTDDEESPWTPTAR</sequence>
<keyword evidence="3" id="KW-1185">Reference proteome</keyword>
<comment type="caution">
    <text evidence="2">The sequence shown here is derived from an EMBL/GenBank/DDBJ whole genome shotgun (WGS) entry which is preliminary data.</text>
</comment>
<proteinExistence type="predicted"/>
<accession>A0A4Y3RVT7</accession>
<feature type="region of interest" description="Disordered" evidence="1">
    <location>
        <begin position="332"/>
        <end position="359"/>
    </location>
</feature>